<dbReference type="InterPro" id="IPR036651">
    <property type="entry name" value="Gln_synt_N_sf"/>
</dbReference>
<dbReference type="InterPro" id="IPR008146">
    <property type="entry name" value="Gln_synth_cat_dom"/>
</dbReference>
<evidence type="ECO:0000259" key="11">
    <source>
        <dbReference type="PROSITE" id="PS51987"/>
    </source>
</evidence>
<keyword evidence="7" id="KW-0535">Nitrogen fixation</keyword>
<evidence type="ECO:0000256" key="7">
    <source>
        <dbReference type="ARBA" id="ARBA00023231"/>
    </source>
</evidence>
<keyword evidence="5" id="KW-0067">ATP-binding</keyword>
<evidence type="ECO:0000256" key="2">
    <source>
        <dbReference type="ARBA" id="ARBA00003117"/>
    </source>
</evidence>
<evidence type="ECO:0000256" key="5">
    <source>
        <dbReference type="ARBA" id="ARBA00022840"/>
    </source>
</evidence>
<keyword evidence="4" id="KW-0547">Nucleotide-binding</keyword>
<feature type="domain" description="GS beta-grasp" evidence="10">
    <location>
        <begin position="13"/>
        <end position="110"/>
    </location>
</feature>
<evidence type="ECO:0000256" key="9">
    <source>
        <dbReference type="RuleBase" id="RU000384"/>
    </source>
</evidence>
<dbReference type="InterPro" id="IPR027303">
    <property type="entry name" value="Gln_synth_gly_rich_site"/>
</dbReference>
<protein>
    <submittedName>
        <fullName evidence="12">Glutamate--putrescine ligase</fullName>
    </submittedName>
</protein>
<evidence type="ECO:0000256" key="4">
    <source>
        <dbReference type="ARBA" id="ARBA00022741"/>
    </source>
</evidence>
<dbReference type="GO" id="GO:0005524">
    <property type="term" value="F:ATP binding"/>
    <property type="evidence" value="ECO:0007669"/>
    <property type="project" value="UniProtKB-KW"/>
</dbReference>
<dbReference type="PROSITE" id="PS51987">
    <property type="entry name" value="GS_CATALYTIC"/>
    <property type="match status" value="1"/>
</dbReference>
<organism evidence="12 13">
    <name type="scientific">Rhodovulum bhavnagarense</name>
    <dbReference type="NCBI Taxonomy" id="992286"/>
    <lineage>
        <taxon>Bacteria</taxon>
        <taxon>Pseudomonadati</taxon>
        <taxon>Pseudomonadota</taxon>
        <taxon>Alphaproteobacteria</taxon>
        <taxon>Rhodobacterales</taxon>
        <taxon>Paracoccaceae</taxon>
        <taxon>Rhodovulum</taxon>
    </lineage>
</organism>
<evidence type="ECO:0000313" key="12">
    <source>
        <dbReference type="EMBL" id="TCP61333.1"/>
    </source>
</evidence>
<gene>
    <name evidence="12" type="ORF">EV663_10551</name>
</gene>
<dbReference type="InterPro" id="IPR008147">
    <property type="entry name" value="Gln_synt_N"/>
</dbReference>
<keyword evidence="6" id="KW-0460">Magnesium</keyword>
<evidence type="ECO:0000313" key="13">
    <source>
        <dbReference type="Proteomes" id="UP000295050"/>
    </source>
</evidence>
<dbReference type="PANTHER" id="PTHR43785:SF12">
    <property type="entry name" value="TYPE-1 GLUTAMINE SYNTHETASE 2"/>
    <property type="match status" value="1"/>
</dbReference>
<dbReference type="SUPFAM" id="SSF54368">
    <property type="entry name" value="Glutamine synthetase, N-terminal domain"/>
    <property type="match status" value="1"/>
</dbReference>
<dbReference type="EMBL" id="SLXU01000005">
    <property type="protein sequence ID" value="TCP61333.1"/>
    <property type="molecule type" value="Genomic_DNA"/>
</dbReference>
<evidence type="ECO:0000256" key="3">
    <source>
        <dbReference type="ARBA" id="ARBA00022598"/>
    </source>
</evidence>
<dbReference type="RefSeq" id="WP_132951121.1">
    <property type="nucleotide sequence ID" value="NZ_SLXU01000005.1"/>
</dbReference>
<name>A0A4R2RER2_9RHOB</name>
<dbReference type="SUPFAM" id="SSF55931">
    <property type="entry name" value="Glutamine synthetase/guanido kinase"/>
    <property type="match status" value="1"/>
</dbReference>
<dbReference type="GO" id="GO:0004356">
    <property type="term" value="F:glutamine synthetase activity"/>
    <property type="evidence" value="ECO:0007669"/>
    <property type="project" value="InterPro"/>
</dbReference>
<comment type="caution">
    <text evidence="12">The sequence shown here is derived from an EMBL/GenBank/DDBJ whole genome shotgun (WGS) entry which is preliminary data.</text>
</comment>
<keyword evidence="13" id="KW-1185">Reference proteome</keyword>
<dbReference type="GO" id="GO:0006598">
    <property type="term" value="P:polyamine catabolic process"/>
    <property type="evidence" value="ECO:0007669"/>
    <property type="project" value="TreeGrafter"/>
</dbReference>
<dbReference type="GO" id="GO:0006542">
    <property type="term" value="P:glutamine biosynthetic process"/>
    <property type="evidence" value="ECO:0007669"/>
    <property type="project" value="InterPro"/>
</dbReference>
<keyword evidence="3 12" id="KW-0436">Ligase</keyword>
<proteinExistence type="inferred from homology"/>
<evidence type="ECO:0000256" key="6">
    <source>
        <dbReference type="ARBA" id="ARBA00022842"/>
    </source>
</evidence>
<dbReference type="InterPro" id="IPR014746">
    <property type="entry name" value="Gln_synth/guanido_kin_cat_dom"/>
</dbReference>
<evidence type="ECO:0000259" key="10">
    <source>
        <dbReference type="PROSITE" id="PS51986"/>
    </source>
</evidence>
<dbReference type="Gene3D" id="3.30.590.10">
    <property type="entry name" value="Glutamine synthetase/guanido kinase, catalytic domain"/>
    <property type="match status" value="1"/>
</dbReference>
<dbReference type="OrthoDB" id="9807095at2"/>
<dbReference type="SMART" id="SM01230">
    <property type="entry name" value="Gln-synt_C"/>
    <property type="match status" value="1"/>
</dbReference>
<evidence type="ECO:0000256" key="8">
    <source>
        <dbReference type="PROSITE-ProRule" id="PRU01330"/>
    </source>
</evidence>
<feature type="domain" description="GS catalytic" evidence="11">
    <location>
        <begin position="117"/>
        <end position="446"/>
    </location>
</feature>
<accession>A0A4R2RER2</accession>
<sequence>MSFLDEYDAYCAEHGTPERLELLLPDINAVLRGKWLPGDQARKLPDGVVRLPLSTYAPNIMGHEVCASGYGSKVGDPDGYLTPIPGTLRRMPWVGGNIAQVLCDMEEETGQITILSPRLHLQRVLDRFAAHGWTPVIAPELEFYILRQRARSEDAPLPPTRTPKAQNYDMELLHRAEPMLNDILSACEVQGIPTGALIAEYGPGQFEVNFKHTDNALRAADNVLMFRRLVRAVVDSHGMEATFMAKPYAEHPGNGMHVHVSLVDTEGHNIFDTGREEMSDLLRHAVGGTLTTMRDMQTIFAPHLNSIRRFGPGSFAPSAPEWGSDHRGAAVRIPEEYGTAARLEHRICGADVNPYLALAAILGGVLYGIENAIDPGPPLEGEEPSGVEPLEADWAGTVDRFTRSAFARDLFGEEYCHVYTAVRRDEIAELTTIISPIEYRYYLSRL</sequence>
<dbReference type="PANTHER" id="PTHR43785">
    <property type="entry name" value="GAMMA-GLUTAMYLPUTRESCINE SYNTHETASE"/>
    <property type="match status" value="1"/>
</dbReference>
<dbReference type="PROSITE" id="PS51986">
    <property type="entry name" value="GS_BETA_GRASP"/>
    <property type="match status" value="1"/>
</dbReference>
<evidence type="ECO:0000256" key="1">
    <source>
        <dbReference type="ARBA" id="ARBA00001946"/>
    </source>
</evidence>
<dbReference type="PROSITE" id="PS00181">
    <property type="entry name" value="GLNA_ATP"/>
    <property type="match status" value="1"/>
</dbReference>
<comment type="function">
    <text evidence="2">Catalyzes the ATP-dependent biosynthesis of glutamine from glutamate and ammonia.</text>
</comment>
<dbReference type="Proteomes" id="UP000295050">
    <property type="component" value="Unassembled WGS sequence"/>
</dbReference>
<dbReference type="AlphaFoldDB" id="A0A4R2RER2"/>
<comment type="similarity">
    <text evidence="8 9">Belongs to the glutamine synthetase family.</text>
</comment>
<comment type="cofactor">
    <cofactor evidence="1">
        <name>Mg(2+)</name>
        <dbReference type="ChEBI" id="CHEBI:18420"/>
    </cofactor>
</comment>
<reference evidence="12 13" key="1">
    <citation type="submission" date="2019-03" db="EMBL/GenBank/DDBJ databases">
        <title>Genomic Encyclopedia of Type Strains, Phase IV (KMG-IV): sequencing the most valuable type-strain genomes for metagenomic binning, comparative biology and taxonomic classification.</title>
        <authorList>
            <person name="Goeker M."/>
        </authorList>
    </citation>
    <scope>NUCLEOTIDE SEQUENCE [LARGE SCALE GENOMIC DNA]</scope>
    <source>
        <strain evidence="12 13">DSM 24766</strain>
    </source>
</reference>
<dbReference type="Pfam" id="PF00120">
    <property type="entry name" value="Gln-synt_C"/>
    <property type="match status" value="1"/>
</dbReference>